<dbReference type="RefSeq" id="YP_009532830.1">
    <property type="nucleotide sequence ID" value="NC_039768.1"/>
</dbReference>
<gene>
    <name evidence="1" type="primary">orf117</name>
</gene>
<dbReference type="GeneID" id="38334455"/>
<dbReference type="EMBL" id="MF955859">
    <property type="protein sequence ID" value="AYD72978.1"/>
    <property type="molecule type" value="Genomic_DNA"/>
</dbReference>
<sequence length="117" mass="13379">MLQHLSFHQKKPISLMGQKDSIKFRERKANKESQSEMILSLRESKIKVGARITLGLGHLPDYLLSQQALARRRQRHKGRLLQNKRCSCSSFSWKKNGVESVSSGGIIFIYNSRIPSP</sequence>
<proteinExistence type="predicted"/>
<dbReference type="Gramene" id="GeneID_38334455_t1">
    <property type="protein sequence ID" value="YP_009532830.1"/>
    <property type="gene ID" value="GeneID_38334455"/>
</dbReference>
<evidence type="ECO:0000313" key="1">
    <source>
        <dbReference type="EMBL" id="AYD72978.1"/>
    </source>
</evidence>
<keyword evidence="1" id="KW-0496">Mitochondrion</keyword>
<protein>
    <submittedName>
        <fullName evidence="1">Uncharacterized protein</fullName>
    </submittedName>
</protein>
<geneLocation type="mitochondrion" evidence="1"/>
<name>A0A386JND8_GLYSO</name>
<reference evidence="1" key="1">
    <citation type="journal article" date="2018" name="Mitochondrial DNA Part B Resour">
        <title>The first complete mitochondrial genome of wild soybean (Glycine soja).</title>
        <authorList>
            <person name="Asaf S."/>
            <person name="Khan A.L."/>
            <person name="Al-Harrasi A."/>
            <person name="Kim T.H."/>
            <person name="Lee I.-J."/>
        </authorList>
    </citation>
    <scope>NUCLEOTIDE SEQUENCE</scope>
</reference>
<organism evidence="1">
    <name type="scientific">Glycine soja</name>
    <name type="common">Wild soybean</name>
    <dbReference type="NCBI Taxonomy" id="3848"/>
    <lineage>
        <taxon>Eukaryota</taxon>
        <taxon>Viridiplantae</taxon>
        <taxon>Streptophyta</taxon>
        <taxon>Embryophyta</taxon>
        <taxon>Tracheophyta</taxon>
        <taxon>Spermatophyta</taxon>
        <taxon>Magnoliopsida</taxon>
        <taxon>eudicotyledons</taxon>
        <taxon>Gunneridae</taxon>
        <taxon>Pentapetalae</taxon>
        <taxon>rosids</taxon>
        <taxon>fabids</taxon>
        <taxon>Fabales</taxon>
        <taxon>Fabaceae</taxon>
        <taxon>Papilionoideae</taxon>
        <taxon>50 kb inversion clade</taxon>
        <taxon>NPAAA clade</taxon>
        <taxon>indigoferoid/millettioid clade</taxon>
        <taxon>Phaseoleae</taxon>
        <taxon>Glycine</taxon>
        <taxon>Glycine subgen. Soja</taxon>
    </lineage>
</organism>
<dbReference type="KEGG" id="gsj:38334455"/>
<accession>A0A386JND8</accession>
<dbReference type="AlphaFoldDB" id="A0A386JND8"/>